<dbReference type="EMBL" id="BARS01044225">
    <property type="protein sequence ID" value="GAG33900.1"/>
    <property type="molecule type" value="Genomic_DNA"/>
</dbReference>
<organism evidence="1">
    <name type="scientific">marine sediment metagenome</name>
    <dbReference type="NCBI Taxonomy" id="412755"/>
    <lineage>
        <taxon>unclassified sequences</taxon>
        <taxon>metagenomes</taxon>
        <taxon>ecological metagenomes</taxon>
    </lineage>
</organism>
<accession>X0WTC0</accession>
<dbReference type="GO" id="GO:0005975">
    <property type="term" value="P:carbohydrate metabolic process"/>
    <property type="evidence" value="ECO:0007669"/>
    <property type="project" value="InterPro"/>
</dbReference>
<evidence type="ECO:0000313" key="1">
    <source>
        <dbReference type="EMBL" id="GAG33900.1"/>
    </source>
</evidence>
<name>X0WTC0_9ZZZZ</name>
<protein>
    <submittedName>
        <fullName evidence="1">Uncharacterized protein</fullName>
    </submittedName>
</protein>
<dbReference type="SUPFAM" id="SSF74650">
    <property type="entry name" value="Galactose mutarotase-like"/>
    <property type="match status" value="1"/>
</dbReference>
<reference evidence="1" key="1">
    <citation type="journal article" date="2014" name="Front. Microbiol.">
        <title>High frequency of phylogenetically diverse reductive dehalogenase-homologous genes in deep subseafloor sedimentary metagenomes.</title>
        <authorList>
            <person name="Kawai M."/>
            <person name="Futagami T."/>
            <person name="Toyoda A."/>
            <person name="Takaki Y."/>
            <person name="Nishi S."/>
            <person name="Hori S."/>
            <person name="Arai W."/>
            <person name="Tsubouchi T."/>
            <person name="Morono Y."/>
            <person name="Uchiyama I."/>
            <person name="Ito T."/>
            <person name="Fujiyama A."/>
            <person name="Inagaki F."/>
            <person name="Takami H."/>
        </authorList>
    </citation>
    <scope>NUCLEOTIDE SEQUENCE</scope>
    <source>
        <strain evidence="1">Expedition CK06-06</strain>
    </source>
</reference>
<sequence>MTDLAFRFFRHPQTGWRVARLSCPGPDPRKEGTVAQFVPELGSNLFSFQVDGVEYLSGLAEFEGRQRLLGTPILYPTPNRVRDSQFTFAGRTFKF</sequence>
<dbReference type="GO" id="GO:0003824">
    <property type="term" value="F:catalytic activity"/>
    <property type="evidence" value="ECO:0007669"/>
    <property type="project" value="InterPro"/>
</dbReference>
<dbReference type="InterPro" id="IPR011013">
    <property type="entry name" value="Gal_mutarotase_sf_dom"/>
</dbReference>
<dbReference type="GO" id="GO:0030246">
    <property type="term" value="F:carbohydrate binding"/>
    <property type="evidence" value="ECO:0007669"/>
    <property type="project" value="InterPro"/>
</dbReference>
<dbReference type="AlphaFoldDB" id="X0WTC0"/>
<feature type="non-terminal residue" evidence="1">
    <location>
        <position position="95"/>
    </location>
</feature>
<dbReference type="InterPro" id="IPR014718">
    <property type="entry name" value="GH-type_carb-bd"/>
</dbReference>
<comment type="caution">
    <text evidence="1">The sequence shown here is derived from an EMBL/GenBank/DDBJ whole genome shotgun (WGS) entry which is preliminary data.</text>
</comment>
<dbReference type="Gene3D" id="2.70.98.10">
    <property type="match status" value="1"/>
</dbReference>
<gene>
    <name evidence="1" type="ORF">S01H1_66855</name>
</gene>
<proteinExistence type="predicted"/>